<feature type="compositionally biased region" description="Low complexity" evidence="4">
    <location>
        <begin position="1"/>
        <end position="15"/>
    </location>
</feature>
<evidence type="ECO:0000256" key="2">
    <source>
        <dbReference type="ARBA" id="ARBA00022741"/>
    </source>
</evidence>
<dbReference type="Gene3D" id="3.40.50.300">
    <property type="entry name" value="P-loop containing nucleotide triphosphate hydrolases"/>
    <property type="match status" value="1"/>
</dbReference>
<evidence type="ECO:0000313" key="7">
    <source>
        <dbReference type="Proteomes" id="UP000238650"/>
    </source>
</evidence>
<organism evidence="6 7">
    <name type="scientific">Leucobacter massiliensis</name>
    <dbReference type="NCBI Taxonomy" id="1686285"/>
    <lineage>
        <taxon>Bacteria</taxon>
        <taxon>Bacillati</taxon>
        <taxon>Actinomycetota</taxon>
        <taxon>Actinomycetes</taxon>
        <taxon>Micrococcales</taxon>
        <taxon>Microbacteriaceae</taxon>
        <taxon>Leucobacter</taxon>
    </lineage>
</organism>
<dbReference type="RefSeq" id="WP_105806098.1">
    <property type="nucleotide sequence ID" value="NZ_MWZD01000020.1"/>
</dbReference>
<gene>
    <name evidence="6" type="ORF">B4915_12190</name>
</gene>
<keyword evidence="2" id="KW-0547">Nucleotide-binding</keyword>
<dbReference type="Proteomes" id="UP000238650">
    <property type="component" value="Unassembled WGS sequence"/>
</dbReference>
<keyword evidence="3" id="KW-0067">ATP-binding</keyword>
<dbReference type="InterPro" id="IPR051120">
    <property type="entry name" value="ABC_AA/LPS_Transport"/>
</dbReference>
<keyword evidence="1" id="KW-0813">Transport</keyword>
<proteinExistence type="predicted"/>
<dbReference type="PANTHER" id="PTHR45772:SF8">
    <property type="entry name" value="HIGH-AFFINITY BRANCHED-CHAIN AMINO ACID TRANSPORT ATP-BINDING PROTEIN"/>
    <property type="match status" value="1"/>
</dbReference>
<name>A0A2S9QLD4_9MICO</name>
<comment type="caution">
    <text evidence="6">The sequence shown here is derived from an EMBL/GenBank/DDBJ whole genome shotgun (WGS) entry which is preliminary data.</text>
</comment>
<keyword evidence="7" id="KW-1185">Reference proteome</keyword>
<evidence type="ECO:0000259" key="5">
    <source>
        <dbReference type="Pfam" id="PF00005"/>
    </source>
</evidence>
<dbReference type="GO" id="GO:0016887">
    <property type="term" value="F:ATP hydrolysis activity"/>
    <property type="evidence" value="ECO:0007669"/>
    <property type="project" value="InterPro"/>
</dbReference>
<evidence type="ECO:0000256" key="4">
    <source>
        <dbReference type="SAM" id="MobiDB-lite"/>
    </source>
</evidence>
<dbReference type="GO" id="GO:0005524">
    <property type="term" value="F:ATP binding"/>
    <property type="evidence" value="ECO:0007669"/>
    <property type="project" value="UniProtKB-KW"/>
</dbReference>
<dbReference type="GO" id="GO:0005886">
    <property type="term" value="C:plasma membrane"/>
    <property type="evidence" value="ECO:0007669"/>
    <property type="project" value="TreeGrafter"/>
</dbReference>
<evidence type="ECO:0000256" key="3">
    <source>
        <dbReference type="ARBA" id="ARBA00022840"/>
    </source>
</evidence>
<sequence>MSISAPGHAAAAETPAPLPIRHSPGGAATITPTDASEVLALRDATIRGPRGTVFGPLTSVSRRPVTAVLGPRGSGRTSLLLAATGRMRLSAGRVTVLGEDRPAAIRRRSGIAGFAQIDALDPDVSVGAALRERLAWALPWYRRTPRMSDALTSELLAQAFGEYAHPQRRTLVGELSPAEELLLRVALALVEDPSLLAVDDLDALREPGERAILAERLRALADDGIRVLTATSDPGDLSLLDGGGGPGLIEL</sequence>
<dbReference type="AlphaFoldDB" id="A0A2S9QLD4"/>
<accession>A0A2S9QLD4</accession>
<protein>
    <recommendedName>
        <fullName evidence="5">ABC transporter domain-containing protein</fullName>
    </recommendedName>
</protein>
<feature type="region of interest" description="Disordered" evidence="4">
    <location>
        <begin position="1"/>
        <end position="27"/>
    </location>
</feature>
<dbReference type="InterPro" id="IPR027417">
    <property type="entry name" value="P-loop_NTPase"/>
</dbReference>
<dbReference type="Pfam" id="PF00005">
    <property type="entry name" value="ABC_tran"/>
    <property type="match status" value="1"/>
</dbReference>
<dbReference type="OrthoDB" id="4927383at2"/>
<dbReference type="SUPFAM" id="SSF52540">
    <property type="entry name" value="P-loop containing nucleoside triphosphate hydrolases"/>
    <property type="match status" value="1"/>
</dbReference>
<dbReference type="EMBL" id="MWZD01000020">
    <property type="protein sequence ID" value="PRI10405.1"/>
    <property type="molecule type" value="Genomic_DNA"/>
</dbReference>
<feature type="domain" description="ABC transporter" evidence="5">
    <location>
        <begin position="60"/>
        <end position="200"/>
    </location>
</feature>
<evidence type="ECO:0000256" key="1">
    <source>
        <dbReference type="ARBA" id="ARBA00022448"/>
    </source>
</evidence>
<reference evidence="6 7" key="1">
    <citation type="journal article" date="2017" name="New Microbes New Infect">
        <title>Genome sequence of 'Leucobacter massiliensis' sp. nov. isolated from human pharynx after travel to the 2014 Hajj.</title>
        <authorList>
            <person name="Leangapichart T."/>
            <person name="Gautret P."/>
            <person name="Nguyen T.T."/>
            <person name="Armstrong N."/>
            <person name="Rolain J.M."/>
        </authorList>
    </citation>
    <scope>NUCLEOTIDE SEQUENCE [LARGE SCALE GENOMIC DNA]</scope>
    <source>
        <strain evidence="6 7">122RC15</strain>
    </source>
</reference>
<dbReference type="PANTHER" id="PTHR45772">
    <property type="entry name" value="CONSERVED COMPONENT OF ABC TRANSPORTER FOR NATURAL AMINO ACIDS-RELATED"/>
    <property type="match status" value="1"/>
</dbReference>
<evidence type="ECO:0000313" key="6">
    <source>
        <dbReference type="EMBL" id="PRI10405.1"/>
    </source>
</evidence>
<dbReference type="InterPro" id="IPR003439">
    <property type="entry name" value="ABC_transporter-like_ATP-bd"/>
</dbReference>